<dbReference type="EMBL" id="FQVB01000033">
    <property type="protein sequence ID" value="SHF95799.1"/>
    <property type="molecule type" value="Genomic_DNA"/>
</dbReference>
<dbReference type="Gene3D" id="3.40.50.261">
    <property type="entry name" value="Succinyl-CoA synthetase domains"/>
    <property type="match status" value="2"/>
</dbReference>
<gene>
    <name evidence="7" type="ORF">SAMN02745206_02996</name>
</gene>
<dbReference type="SUPFAM" id="SSF56059">
    <property type="entry name" value="Glutathione synthetase ATP-binding domain-like"/>
    <property type="match status" value="1"/>
</dbReference>
<dbReference type="GO" id="GO:0016874">
    <property type="term" value="F:ligase activity"/>
    <property type="evidence" value="ECO:0007669"/>
    <property type="project" value="UniProtKB-KW"/>
</dbReference>
<keyword evidence="7" id="KW-0808">Transferase</keyword>
<dbReference type="GO" id="GO:0005524">
    <property type="term" value="F:ATP binding"/>
    <property type="evidence" value="ECO:0007669"/>
    <property type="project" value="UniProtKB-UniRule"/>
</dbReference>
<accession>A0A1M5FWG9</accession>
<dbReference type="AlphaFoldDB" id="A0A1M5FWG9"/>
<evidence type="ECO:0000256" key="4">
    <source>
        <dbReference type="ARBA" id="ARBA00060888"/>
    </source>
</evidence>
<dbReference type="Proteomes" id="UP000184076">
    <property type="component" value="Unassembled WGS sequence"/>
</dbReference>
<dbReference type="Pfam" id="PF13607">
    <property type="entry name" value="Succ_CoA_lig"/>
    <property type="match status" value="1"/>
</dbReference>
<keyword evidence="2 5" id="KW-0547">Nucleotide-binding</keyword>
<evidence type="ECO:0000256" key="5">
    <source>
        <dbReference type="PROSITE-ProRule" id="PRU00409"/>
    </source>
</evidence>
<dbReference type="InterPro" id="IPR011761">
    <property type="entry name" value="ATP-grasp"/>
</dbReference>
<sequence>MEGMDKAARAAFDALFSPRSVAVVGASTHGGKVGNFVLRSALASGVEEVYPVHAGGVEEILGRKAYPSIEAIPDDAVDLFLFAVPQKHILKGFGAAVAKGCRGAVIFTAGFREAGEEGRRDQRRLKAMADEAGVKIIGPNTLGFFRSHSRMNATFMPVLSDLFREPGSITLVSQSGGVAGFGAIRFAEDRIPVGTLVCLGNRANVEFADMLDYLAEDPHTRVVALFIEGLDDVRRFFDAARRCAAVKPVVVLGAGYTDAGRKVARSHTGSMAGAQAVYEAAFRQAGLLQVHSIEELVDTAKILSLSAPPRGNRVGVITHTAGPAVLASDILARSGLVLGDLSDATKEALVSKGVLPSFMPPDNPVDLTTFGYLDRRLYVEVLELLAEDPGVDAALAVCMSALGDPHVDPFPADAFGRAAARSGKPAVVAWGAPSDAHEELDAWVRAGVAAYPTAERAAAALANLHRASRLQERPKDAAPPPEFPAELSDYVADLRSSGRVHLLEHEAKRVLDLAGIRTARTVLASGEDEAVSAAREIGYPVALKIASQDIAHKSDVGGVALHLADEEALRRAHRCMMEVVARKAPGARLEGVCVQPMVPAGTELIVGGTRDPQAGPVVMFGLGGIWVEAIGDVAFRLAPVTEADAREMITEIQGTAVLDGLRGAPPVERDALARLIVAVSHLLARFPIQELDCNPVIFHDGTYTVADARMSF</sequence>
<keyword evidence="8" id="KW-1185">Reference proteome</keyword>
<dbReference type="InterPro" id="IPR036291">
    <property type="entry name" value="NAD(P)-bd_dom_sf"/>
</dbReference>
<dbReference type="GO" id="GO:0016740">
    <property type="term" value="F:transferase activity"/>
    <property type="evidence" value="ECO:0007669"/>
    <property type="project" value="UniProtKB-KW"/>
</dbReference>
<dbReference type="Gene3D" id="3.40.50.720">
    <property type="entry name" value="NAD(P)-binding Rossmann-like Domain"/>
    <property type="match status" value="1"/>
</dbReference>
<dbReference type="InterPro" id="IPR051538">
    <property type="entry name" value="Acyl-CoA_Synth/Transferase"/>
</dbReference>
<reference evidence="8" key="1">
    <citation type="submission" date="2016-11" db="EMBL/GenBank/DDBJ databases">
        <authorList>
            <person name="Varghese N."/>
            <person name="Submissions S."/>
        </authorList>
    </citation>
    <scope>NUCLEOTIDE SEQUENCE [LARGE SCALE GENOMIC DNA]</scope>
    <source>
        <strain evidence="8">DSM 9756</strain>
    </source>
</reference>
<evidence type="ECO:0000313" key="8">
    <source>
        <dbReference type="Proteomes" id="UP000184076"/>
    </source>
</evidence>
<evidence type="ECO:0000256" key="3">
    <source>
        <dbReference type="ARBA" id="ARBA00022840"/>
    </source>
</evidence>
<name>A0A1M5FWG9_9BACT</name>
<organism evidence="7 8">
    <name type="scientific">Desulfacinum infernum DSM 9756</name>
    <dbReference type="NCBI Taxonomy" id="1121391"/>
    <lineage>
        <taxon>Bacteria</taxon>
        <taxon>Pseudomonadati</taxon>
        <taxon>Thermodesulfobacteriota</taxon>
        <taxon>Syntrophobacteria</taxon>
        <taxon>Syntrophobacterales</taxon>
        <taxon>Syntrophobacteraceae</taxon>
        <taxon>Desulfacinum</taxon>
    </lineage>
</organism>
<evidence type="ECO:0000313" key="7">
    <source>
        <dbReference type="EMBL" id="SHF95799.1"/>
    </source>
</evidence>
<keyword evidence="3 5" id="KW-0067">ATP-binding</keyword>
<proteinExistence type="inferred from homology"/>
<dbReference type="GO" id="GO:0046872">
    <property type="term" value="F:metal ion binding"/>
    <property type="evidence" value="ECO:0007669"/>
    <property type="project" value="InterPro"/>
</dbReference>
<dbReference type="InterPro" id="IPR013815">
    <property type="entry name" value="ATP_grasp_subdomain_1"/>
</dbReference>
<evidence type="ECO:0000259" key="6">
    <source>
        <dbReference type="PROSITE" id="PS50975"/>
    </source>
</evidence>
<dbReference type="FunFam" id="3.30.1490.20:FF:000020">
    <property type="entry name" value="Protein lysine acetyltransferase"/>
    <property type="match status" value="1"/>
</dbReference>
<comment type="similarity">
    <text evidence="4">In the N-terminal section; belongs to the acetate CoA ligase alpha subunit family.</text>
</comment>
<dbReference type="Gene3D" id="3.30.1490.20">
    <property type="entry name" value="ATP-grasp fold, A domain"/>
    <property type="match status" value="1"/>
</dbReference>
<dbReference type="InterPro" id="IPR032875">
    <property type="entry name" value="Succ_CoA_lig_flav_dom"/>
</dbReference>
<dbReference type="InterPro" id="IPR003781">
    <property type="entry name" value="CoA-bd"/>
</dbReference>
<dbReference type="PANTHER" id="PTHR43334:SF1">
    <property type="entry name" value="3-HYDROXYPROPIONATE--COA LIGASE [ADP-FORMING]"/>
    <property type="match status" value="1"/>
</dbReference>
<protein>
    <submittedName>
        <fullName evidence="7">Acetyltransferase</fullName>
    </submittedName>
</protein>
<dbReference type="PROSITE" id="PS50975">
    <property type="entry name" value="ATP_GRASP"/>
    <property type="match status" value="1"/>
</dbReference>
<keyword evidence="1" id="KW-0436">Ligase</keyword>
<dbReference type="Pfam" id="PF13549">
    <property type="entry name" value="ATP-grasp_5"/>
    <property type="match status" value="1"/>
</dbReference>
<evidence type="ECO:0000256" key="2">
    <source>
        <dbReference type="ARBA" id="ARBA00022741"/>
    </source>
</evidence>
<dbReference type="SUPFAM" id="SSF51735">
    <property type="entry name" value="NAD(P)-binding Rossmann-fold domains"/>
    <property type="match status" value="1"/>
</dbReference>
<dbReference type="RefSeq" id="WP_073040863.1">
    <property type="nucleotide sequence ID" value="NZ_FQVB01000033.1"/>
</dbReference>
<dbReference type="Pfam" id="PF13380">
    <property type="entry name" value="CoA_binding_2"/>
    <property type="match status" value="1"/>
</dbReference>
<feature type="domain" description="ATP-grasp" evidence="6">
    <location>
        <begin position="508"/>
        <end position="544"/>
    </location>
</feature>
<dbReference type="InterPro" id="IPR016102">
    <property type="entry name" value="Succinyl-CoA_synth-like"/>
</dbReference>
<dbReference type="STRING" id="1121391.SAMN02745206_02996"/>
<dbReference type="Gene3D" id="3.30.470.20">
    <property type="entry name" value="ATP-grasp fold, B domain"/>
    <property type="match status" value="1"/>
</dbReference>
<dbReference type="SUPFAM" id="SSF52210">
    <property type="entry name" value="Succinyl-CoA synthetase domains"/>
    <property type="match status" value="2"/>
</dbReference>
<evidence type="ECO:0000256" key="1">
    <source>
        <dbReference type="ARBA" id="ARBA00022598"/>
    </source>
</evidence>
<dbReference type="PANTHER" id="PTHR43334">
    <property type="entry name" value="ACETATE--COA LIGASE [ADP-FORMING]"/>
    <property type="match status" value="1"/>
</dbReference>
<dbReference type="SMART" id="SM00881">
    <property type="entry name" value="CoA_binding"/>
    <property type="match status" value="1"/>
</dbReference>